<proteinExistence type="predicted"/>
<dbReference type="InterPro" id="IPR046290">
    <property type="entry name" value="DUF6327"/>
</dbReference>
<protein>
    <recommendedName>
        <fullName evidence="3">Glutaminyl-tRNA synthetase</fullName>
    </recommendedName>
</protein>
<dbReference type="RefSeq" id="WP_089888947.1">
    <property type="nucleotide sequence ID" value="NZ_FNGV01000005.1"/>
</dbReference>
<dbReference type="Proteomes" id="UP000199440">
    <property type="component" value="Unassembled WGS sequence"/>
</dbReference>
<evidence type="ECO:0000313" key="2">
    <source>
        <dbReference type="Proteomes" id="UP000199440"/>
    </source>
</evidence>
<dbReference type="Pfam" id="PF19852">
    <property type="entry name" value="DUF6327"/>
    <property type="match status" value="1"/>
</dbReference>
<name>A0A1G9QGS3_9FLAO</name>
<sequence length="71" mass="8244">MRHKKYTSFKEIDNDLRILALQQNVDKETLKLNFRTTKNKLYPTNLMGGFGGIVQKLLISFVAGKLLKKFK</sequence>
<organism evidence="1 2">
    <name type="scientific">Kriegella aquimaris</name>
    <dbReference type="NCBI Taxonomy" id="192904"/>
    <lineage>
        <taxon>Bacteria</taxon>
        <taxon>Pseudomonadati</taxon>
        <taxon>Bacteroidota</taxon>
        <taxon>Flavobacteriia</taxon>
        <taxon>Flavobacteriales</taxon>
        <taxon>Flavobacteriaceae</taxon>
        <taxon>Kriegella</taxon>
    </lineage>
</organism>
<dbReference type="OrthoDB" id="1149272at2"/>
<gene>
    <name evidence="1" type="ORF">SAMN04488514_1057</name>
</gene>
<dbReference type="STRING" id="192904.SAMN04488514_1057"/>
<evidence type="ECO:0000313" key="1">
    <source>
        <dbReference type="EMBL" id="SDM09495.1"/>
    </source>
</evidence>
<evidence type="ECO:0008006" key="3">
    <source>
        <dbReference type="Google" id="ProtNLM"/>
    </source>
</evidence>
<keyword evidence="2" id="KW-1185">Reference proteome</keyword>
<reference evidence="1 2" key="1">
    <citation type="submission" date="2016-10" db="EMBL/GenBank/DDBJ databases">
        <authorList>
            <person name="de Groot N.N."/>
        </authorList>
    </citation>
    <scope>NUCLEOTIDE SEQUENCE [LARGE SCALE GENOMIC DNA]</scope>
    <source>
        <strain evidence="1 2">DSM 19886</strain>
    </source>
</reference>
<accession>A0A1G9QGS3</accession>
<dbReference type="AlphaFoldDB" id="A0A1G9QGS3"/>
<dbReference type="EMBL" id="FNGV01000005">
    <property type="protein sequence ID" value="SDM09495.1"/>
    <property type="molecule type" value="Genomic_DNA"/>
</dbReference>